<reference evidence="1 2" key="1">
    <citation type="journal article" date="2023" name="Nucleic Acids Res.">
        <title>The hologenome of Daphnia magna reveals possible DNA methylation and microbiome-mediated evolution of the host genome.</title>
        <authorList>
            <person name="Chaturvedi A."/>
            <person name="Li X."/>
            <person name="Dhandapani V."/>
            <person name="Marshall H."/>
            <person name="Kissane S."/>
            <person name="Cuenca-Cambronero M."/>
            <person name="Asole G."/>
            <person name="Calvet F."/>
            <person name="Ruiz-Romero M."/>
            <person name="Marangio P."/>
            <person name="Guigo R."/>
            <person name="Rago D."/>
            <person name="Mirbahai L."/>
            <person name="Eastwood N."/>
            <person name="Colbourne J.K."/>
            <person name="Zhou J."/>
            <person name="Mallon E."/>
            <person name="Orsini L."/>
        </authorList>
    </citation>
    <scope>NUCLEOTIDE SEQUENCE [LARGE SCALE GENOMIC DNA]</scope>
    <source>
        <strain evidence="1">LRV0_1</strain>
    </source>
</reference>
<name>A0ABQ9ZFZ1_9CRUS</name>
<organism evidence="1 2">
    <name type="scientific">Daphnia magna</name>
    <dbReference type="NCBI Taxonomy" id="35525"/>
    <lineage>
        <taxon>Eukaryota</taxon>
        <taxon>Metazoa</taxon>
        <taxon>Ecdysozoa</taxon>
        <taxon>Arthropoda</taxon>
        <taxon>Crustacea</taxon>
        <taxon>Branchiopoda</taxon>
        <taxon>Diplostraca</taxon>
        <taxon>Cladocera</taxon>
        <taxon>Anomopoda</taxon>
        <taxon>Daphniidae</taxon>
        <taxon>Daphnia</taxon>
    </lineage>
</organism>
<dbReference type="Proteomes" id="UP001234178">
    <property type="component" value="Unassembled WGS sequence"/>
</dbReference>
<gene>
    <name evidence="1" type="ORF">OUZ56_020435</name>
</gene>
<proteinExistence type="predicted"/>
<dbReference type="EMBL" id="JAOYFB010000003">
    <property type="protein sequence ID" value="KAK4011319.1"/>
    <property type="molecule type" value="Genomic_DNA"/>
</dbReference>
<sequence>MSPGCLSIIQITHKIKPACNKRRGTLRDGMTSLANGSLWRLLFVRRFIGSMQINSCNRASFFKAWDFNDTTTEKRKEDGHVRITFLGDWSLMYTSEIGMLLEGTKNELVHLVEVFKRNDDVACFHRKQTRPTVKLFAGQSAIQRKTADNVVKRAAYVFPLFKSWADSYVTL</sequence>
<protein>
    <submittedName>
        <fullName evidence="1">Uncharacterized protein</fullName>
    </submittedName>
</protein>
<keyword evidence="2" id="KW-1185">Reference proteome</keyword>
<accession>A0ABQ9ZFZ1</accession>
<evidence type="ECO:0000313" key="2">
    <source>
        <dbReference type="Proteomes" id="UP001234178"/>
    </source>
</evidence>
<evidence type="ECO:0000313" key="1">
    <source>
        <dbReference type="EMBL" id="KAK4011319.1"/>
    </source>
</evidence>
<comment type="caution">
    <text evidence="1">The sequence shown here is derived from an EMBL/GenBank/DDBJ whole genome shotgun (WGS) entry which is preliminary data.</text>
</comment>